<dbReference type="InterPro" id="IPR001024">
    <property type="entry name" value="PLAT/LH2_dom"/>
</dbReference>
<evidence type="ECO:0000256" key="6">
    <source>
        <dbReference type="ARBA" id="ARBA00022964"/>
    </source>
</evidence>
<evidence type="ECO:0000256" key="4">
    <source>
        <dbReference type="ARBA" id="ARBA00022490"/>
    </source>
</evidence>
<dbReference type="InterPro" id="IPR001885">
    <property type="entry name" value="LipOase_mml"/>
</dbReference>
<dbReference type="CDD" id="cd01753">
    <property type="entry name" value="PLAT_LOX"/>
    <property type="match status" value="1"/>
</dbReference>
<dbReference type="Ensembl" id="ENSACLT00000075770.1">
    <property type="protein sequence ID" value="ENSACLP00000080747.1"/>
    <property type="gene ID" value="ENSACLG00000015780.2"/>
</dbReference>
<evidence type="ECO:0000256" key="8">
    <source>
        <dbReference type="ARBA" id="ARBA00023004"/>
    </source>
</evidence>
<evidence type="ECO:0000256" key="7">
    <source>
        <dbReference type="ARBA" id="ARBA00023002"/>
    </source>
</evidence>
<keyword evidence="8 10" id="KW-0408">Iron</keyword>
<dbReference type="InterPro" id="IPR036392">
    <property type="entry name" value="PLAT/LH2_dom_sf"/>
</dbReference>
<reference evidence="16" key="1">
    <citation type="submission" date="2018-05" db="EMBL/GenBank/DDBJ databases">
        <authorList>
            <person name="Datahose"/>
        </authorList>
    </citation>
    <scope>NUCLEOTIDE SEQUENCE</scope>
</reference>
<evidence type="ECO:0000256" key="12">
    <source>
        <dbReference type="PIRSR" id="PIRSR601885-3"/>
    </source>
</evidence>
<dbReference type="InterPro" id="IPR013819">
    <property type="entry name" value="LipOase_C"/>
</dbReference>
<keyword evidence="11" id="KW-0106">Calcium</keyword>
<dbReference type="InterPro" id="IPR000907">
    <property type="entry name" value="LipOase"/>
</dbReference>
<keyword evidence="4" id="KW-0963">Cytoplasm</keyword>
<feature type="binding site" evidence="10">
    <location>
        <position position="531"/>
    </location>
    <ligand>
        <name>Fe cation</name>
        <dbReference type="ChEBI" id="CHEBI:24875"/>
        <note>catalytic</note>
    </ligand>
</feature>
<feature type="binding site" evidence="10">
    <location>
        <position position="351"/>
    </location>
    <ligand>
        <name>Fe cation</name>
        <dbReference type="ChEBI" id="CHEBI:24875"/>
        <note>catalytic</note>
    </ligand>
</feature>
<dbReference type="FunFam" id="2.60.60.20:FF:000002">
    <property type="entry name" value="Arachidonate 5-lipoxygenase a"/>
    <property type="match status" value="1"/>
</dbReference>
<evidence type="ECO:0000256" key="2">
    <source>
        <dbReference type="ARBA" id="ARBA00005189"/>
    </source>
</evidence>
<evidence type="ECO:0000259" key="15">
    <source>
        <dbReference type="PROSITE" id="PS51393"/>
    </source>
</evidence>
<dbReference type="PROSITE" id="PS50095">
    <property type="entry name" value="PLAT"/>
    <property type="match status" value="1"/>
</dbReference>
<dbReference type="PANTHER" id="PTHR11771">
    <property type="entry name" value="LIPOXYGENASE"/>
    <property type="match status" value="1"/>
</dbReference>
<feature type="domain" description="Lipoxygenase" evidence="15">
    <location>
        <begin position="83"/>
        <end position="654"/>
    </location>
</feature>
<comment type="pathway">
    <text evidence="2">Lipid metabolism.</text>
</comment>
<evidence type="ECO:0000259" key="14">
    <source>
        <dbReference type="PROSITE" id="PS50095"/>
    </source>
</evidence>
<dbReference type="PRINTS" id="PR00467">
    <property type="entry name" value="MAMLPOXGNASE"/>
</dbReference>
<dbReference type="GO" id="GO:0016702">
    <property type="term" value="F:oxidoreductase activity, acting on single donors with incorporation of molecular oxygen, incorporation of two atoms of oxygen"/>
    <property type="evidence" value="ECO:0007669"/>
    <property type="project" value="InterPro"/>
</dbReference>
<keyword evidence="5 10" id="KW-0479">Metal-binding</keyword>
<reference evidence="16" key="3">
    <citation type="submission" date="2025-09" db="UniProtKB">
        <authorList>
            <consortium name="Ensembl"/>
        </authorList>
    </citation>
    <scope>IDENTIFICATION</scope>
</reference>
<dbReference type="PROSITE" id="PS00081">
    <property type="entry name" value="LIPOXYGENASE_2"/>
    <property type="match status" value="1"/>
</dbReference>
<dbReference type="Pfam" id="PF00305">
    <property type="entry name" value="Lipoxygenase"/>
    <property type="match status" value="1"/>
</dbReference>
<comment type="cofactor">
    <cofactor evidence="10">
        <name>Fe cation</name>
        <dbReference type="ChEBI" id="CHEBI:24875"/>
    </cofactor>
    <text evidence="10">Binds 1 Fe cation per subunit.</text>
</comment>
<dbReference type="PRINTS" id="PR00087">
    <property type="entry name" value="LIPOXYGENASE"/>
</dbReference>
<keyword evidence="9" id="KW-0443">Lipid metabolism</keyword>
<evidence type="ECO:0000256" key="9">
    <source>
        <dbReference type="ARBA" id="ARBA00023098"/>
    </source>
</evidence>
<dbReference type="FunFam" id="1.20.245.10:FF:000001">
    <property type="entry name" value="Arachidonate 5-lipoxygenase a"/>
    <property type="match status" value="1"/>
</dbReference>
<dbReference type="GO" id="GO:0005506">
    <property type="term" value="F:iron ion binding"/>
    <property type="evidence" value="ECO:0007669"/>
    <property type="project" value="InterPro"/>
</dbReference>
<dbReference type="SUPFAM" id="SSF48484">
    <property type="entry name" value="Lipoxigenase"/>
    <property type="match status" value="1"/>
</dbReference>
<feature type="domain" description="PLAT" evidence="14">
    <location>
        <begin position="2"/>
        <end position="118"/>
    </location>
</feature>
<evidence type="ECO:0000256" key="11">
    <source>
        <dbReference type="PIRSR" id="PIRSR601885-2"/>
    </source>
</evidence>
<dbReference type="SUPFAM" id="SSF49723">
    <property type="entry name" value="Lipase/lipooxygenase domain (PLAT/LH2 domain)"/>
    <property type="match status" value="1"/>
</dbReference>
<dbReference type="SMART" id="SM00308">
    <property type="entry name" value="LH2"/>
    <property type="match status" value="1"/>
</dbReference>
<dbReference type="Gene3D" id="1.20.245.10">
    <property type="entry name" value="Lipoxygenase-1, Domain 5"/>
    <property type="match status" value="1"/>
</dbReference>
<dbReference type="PROSITE" id="PS51393">
    <property type="entry name" value="LIPOXYGENASE_3"/>
    <property type="match status" value="1"/>
</dbReference>
<reference evidence="16" key="2">
    <citation type="submission" date="2025-08" db="UniProtKB">
        <authorList>
            <consortium name="Ensembl"/>
        </authorList>
    </citation>
    <scope>IDENTIFICATION</scope>
</reference>
<proteinExistence type="inferred from homology"/>
<feature type="binding site" evidence="11">
    <location>
        <position position="78"/>
    </location>
    <ligand>
        <name>Ca(2+)</name>
        <dbReference type="ChEBI" id="CHEBI:29108"/>
        <label>1</label>
    </ligand>
</feature>
<keyword evidence="7" id="KW-0560">Oxidoreductase</keyword>
<evidence type="ECO:0000256" key="1">
    <source>
        <dbReference type="ARBA" id="ARBA00004496"/>
    </source>
</evidence>
<comment type="caution">
    <text evidence="13">Lacks conserved residue(s) required for the propagation of feature annotation.</text>
</comment>
<feature type="site" description="Essential for stabilizing binding to COTL1" evidence="12">
    <location>
        <position position="103"/>
    </location>
</feature>
<keyword evidence="6" id="KW-0223">Dioxygenase</keyword>
<keyword evidence="17" id="KW-1185">Reference proteome</keyword>
<dbReference type="AlphaFoldDB" id="A0AAX7VI25"/>
<dbReference type="Gene3D" id="2.60.60.20">
    <property type="entry name" value="PLAT/LH2 domain"/>
    <property type="match status" value="1"/>
</dbReference>
<evidence type="ECO:0000313" key="16">
    <source>
        <dbReference type="Ensembl" id="ENSACLP00000080747.1"/>
    </source>
</evidence>
<feature type="binding site" evidence="10">
    <location>
        <position position="654"/>
    </location>
    <ligand>
        <name>Fe cation</name>
        <dbReference type="ChEBI" id="CHEBI:24875"/>
        <note>catalytic</note>
    </ligand>
</feature>
<feature type="binding site" evidence="11">
    <location>
        <position position="17"/>
    </location>
    <ligand>
        <name>Ca(2+)</name>
        <dbReference type="ChEBI" id="CHEBI:29108"/>
        <label>1</label>
    </ligand>
</feature>
<dbReference type="GO" id="GO:0005737">
    <property type="term" value="C:cytoplasm"/>
    <property type="evidence" value="ECO:0007669"/>
    <property type="project" value="UniProtKB-SubCell"/>
</dbReference>
<dbReference type="Gene3D" id="3.10.450.60">
    <property type="match status" value="1"/>
</dbReference>
<comment type="similarity">
    <text evidence="3">Belongs to the lipoxygenase family.</text>
</comment>
<comment type="subcellular location">
    <subcellularLocation>
        <location evidence="1">Cytoplasm</location>
    </subcellularLocation>
</comment>
<dbReference type="InterPro" id="IPR042062">
    <property type="entry name" value="PLAT_LOX_verte"/>
</dbReference>
<evidence type="ECO:0000256" key="5">
    <source>
        <dbReference type="ARBA" id="ARBA00022723"/>
    </source>
</evidence>
<feature type="binding site" evidence="10">
    <location>
        <position position="356"/>
    </location>
    <ligand>
        <name>Fe cation</name>
        <dbReference type="ChEBI" id="CHEBI:24875"/>
        <note>catalytic</note>
    </ligand>
</feature>
<evidence type="ECO:0000313" key="17">
    <source>
        <dbReference type="Proteomes" id="UP000265100"/>
    </source>
</evidence>
<dbReference type="Proteomes" id="UP000265100">
    <property type="component" value="Chromosome 3"/>
</dbReference>
<sequence length="654" mass="74627">MEVYTVTVATGTSEYSGTNNYIYLTLVGENGESERTQLDNPGLDFCRGAVDQYKVTSPSPLGSVLLVRLEKQRYWVEDNWFCQYVTVEPPDGGKVLTFPCYRWFVGDVKMEIREGTGRKESHSFIAFNAYIWVTWAPGIPRCVDAETEADLPQDMVHKSMWVIFTSDQAHYLSLNLISAAVLSVPKAFEQRQTPDALCVCVYTTEYCMKHWKEDWFFGYQCLNGSNPRMIQRCKKLPENLPVTADMVQRSMAGRTNLNKELKAGNIYLLDYAIMDGIPSNTIKGHPQYIAAPICLLYQHPDEGLIPIAIQLEQTPGRDTPIFLPSDPPLAWLLAKMWVRHSEFQVFQLLSHLLRTHLVVEVFCVATLRQLPAVHPIYKLLAPHLRYTLEINCRGRTQLISANGIFKRVVSTGGDGLLILAQREYKVLTYRSIQPLYDFCDRGVSQLPNYFYKDHSLMLWEAIHSFVSSMVNLYYQSDHDVQEDLELQAWIRDITEEGFTELPNFGLPSKLSSREELCTLLAVAIFTSTAQHAATNNGQFDWCAWVPNTPCTMRQPPPTDKDAVTMDMIMATLPDVSQSCVQMAITWHLGRAQPDAIPLGRYTEDHFTEAKALEVIDRFRMELKEIEKHILTENEGLELQYLFLLPSRIENSITI</sequence>
<evidence type="ECO:0008006" key="18">
    <source>
        <dbReference type="Google" id="ProtNLM"/>
    </source>
</evidence>
<protein>
    <recommendedName>
        <fullName evidence="18">Arachidonate 12-lipoxygenase</fullName>
    </recommendedName>
</protein>
<dbReference type="InterPro" id="IPR036226">
    <property type="entry name" value="LipOase_C_sf"/>
</dbReference>
<dbReference type="Pfam" id="PF01477">
    <property type="entry name" value="PLAT"/>
    <property type="match status" value="1"/>
</dbReference>
<dbReference type="GO" id="GO:0034440">
    <property type="term" value="P:lipid oxidation"/>
    <property type="evidence" value="ECO:0007669"/>
    <property type="project" value="InterPro"/>
</dbReference>
<dbReference type="GeneTree" id="ENSGT00940000155191"/>
<accession>A0AAX7VI25</accession>
<organism evidence="16 17">
    <name type="scientific">Astatotilapia calliptera</name>
    <name type="common">Eastern happy</name>
    <name type="synonym">Chromis callipterus</name>
    <dbReference type="NCBI Taxonomy" id="8154"/>
    <lineage>
        <taxon>Eukaryota</taxon>
        <taxon>Metazoa</taxon>
        <taxon>Chordata</taxon>
        <taxon>Craniata</taxon>
        <taxon>Vertebrata</taxon>
        <taxon>Euteleostomi</taxon>
        <taxon>Actinopterygii</taxon>
        <taxon>Neopterygii</taxon>
        <taxon>Teleostei</taxon>
        <taxon>Neoteleostei</taxon>
        <taxon>Acanthomorphata</taxon>
        <taxon>Ovalentaria</taxon>
        <taxon>Cichlomorphae</taxon>
        <taxon>Cichliformes</taxon>
        <taxon>Cichlidae</taxon>
        <taxon>African cichlids</taxon>
        <taxon>Pseudocrenilabrinae</taxon>
        <taxon>Haplochromini</taxon>
        <taxon>Astatotilapia</taxon>
    </lineage>
</organism>
<name>A0AAX7VI25_ASTCA</name>
<evidence type="ECO:0000256" key="10">
    <source>
        <dbReference type="PIRSR" id="PIRSR601885-1"/>
    </source>
</evidence>
<evidence type="ECO:0000256" key="13">
    <source>
        <dbReference type="PROSITE-ProRule" id="PRU00152"/>
    </source>
</evidence>
<feature type="binding site" evidence="11">
    <location>
        <position position="39"/>
    </location>
    <ligand>
        <name>Ca(2+)</name>
        <dbReference type="ChEBI" id="CHEBI:29108"/>
        <label>2</label>
    </ligand>
</feature>
<evidence type="ECO:0000256" key="3">
    <source>
        <dbReference type="ARBA" id="ARBA00009419"/>
    </source>
</evidence>
<dbReference type="InterPro" id="IPR020834">
    <property type="entry name" value="LipOase_CS"/>
</dbReference>
<feature type="binding site" evidence="11">
    <location>
        <position position="40"/>
    </location>
    <ligand>
        <name>Ca(2+)</name>
        <dbReference type="ChEBI" id="CHEBI:29108"/>
        <label>2</label>
    </ligand>
</feature>